<proteinExistence type="predicted"/>
<feature type="signal peptide" evidence="2">
    <location>
        <begin position="1"/>
        <end position="24"/>
    </location>
</feature>
<dbReference type="Proteomes" id="UP001159405">
    <property type="component" value="Unassembled WGS sequence"/>
</dbReference>
<keyword evidence="4" id="KW-1185">Reference proteome</keyword>
<evidence type="ECO:0000256" key="1">
    <source>
        <dbReference type="SAM" id="MobiDB-lite"/>
    </source>
</evidence>
<feature type="compositionally biased region" description="Basic and acidic residues" evidence="1">
    <location>
        <begin position="90"/>
        <end position="106"/>
    </location>
</feature>
<sequence length="106" mass="11907">MKKFTGIVIIMALVLMQNVDQTEGFAPGGCNVPIHRGSGGIANGNNRPRGHSFEVNVGQQKRDGSHWNVRYKNNRDEHNINVNAGQQKPNGDHWNVDYTHDMKENK</sequence>
<comment type="caution">
    <text evidence="3">The sequence shown here is derived from an EMBL/GenBank/DDBJ whole genome shotgun (WGS) entry which is preliminary data.</text>
</comment>
<reference evidence="3 4" key="1">
    <citation type="submission" date="2022-05" db="EMBL/GenBank/DDBJ databases">
        <authorList>
            <consortium name="Genoscope - CEA"/>
            <person name="William W."/>
        </authorList>
    </citation>
    <scope>NUCLEOTIDE SEQUENCE [LARGE SCALE GENOMIC DNA]</scope>
</reference>
<organism evidence="3 4">
    <name type="scientific">Porites lobata</name>
    <dbReference type="NCBI Taxonomy" id="104759"/>
    <lineage>
        <taxon>Eukaryota</taxon>
        <taxon>Metazoa</taxon>
        <taxon>Cnidaria</taxon>
        <taxon>Anthozoa</taxon>
        <taxon>Hexacorallia</taxon>
        <taxon>Scleractinia</taxon>
        <taxon>Fungiina</taxon>
        <taxon>Poritidae</taxon>
        <taxon>Porites</taxon>
    </lineage>
</organism>
<evidence type="ECO:0000313" key="3">
    <source>
        <dbReference type="EMBL" id="CAH3117685.1"/>
    </source>
</evidence>
<keyword evidence="2" id="KW-0732">Signal</keyword>
<dbReference type="EMBL" id="CALNXK010000031">
    <property type="protein sequence ID" value="CAH3117685.1"/>
    <property type="molecule type" value="Genomic_DNA"/>
</dbReference>
<gene>
    <name evidence="3" type="ORF">PLOB_00026035</name>
</gene>
<evidence type="ECO:0000256" key="2">
    <source>
        <dbReference type="SAM" id="SignalP"/>
    </source>
</evidence>
<feature type="chain" id="PRO_5047002984" evidence="2">
    <location>
        <begin position="25"/>
        <end position="106"/>
    </location>
</feature>
<evidence type="ECO:0000313" key="4">
    <source>
        <dbReference type="Proteomes" id="UP001159405"/>
    </source>
</evidence>
<accession>A0ABN8NPW4</accession>
<name>A0ABN8NPW4_9CNID</name>
<feature type="region of interest" description="Disordered" evidence="1">
    <location>
        <begin position="81"/>
        <end position="106"/>
    </location>
</feature>
<protein>
    <submittedName>
        <fullName evidence="3">Uncharacterized protein</fullName>
    </submittedName>
</protein>